<dbReference type="InterPro" id="IPR022303">
    <property type="entry name" value="Conjug_Trfer_ATPase"/>
</dbReference>
<reference evidence="2" key="1">
    <citation type="submission" date="2020-08" db="EMBL/GenBank/DDBJ databases">
        <title>Food and environmental bacterial isolates.</title>
        <authorList>
            <person name="Richter L."/>
            <person name="Du Plessis E.M."/>
            <person name="Duvenage S."/>
            <person name="Allam M."/>
            <person name="Korsten L."/>
        </authorList>
    </citation>
    <scope>NUCLEOTIDE SEQUENCE</scope>
    <source>
        <strain evidence="2">UPMP2127</strain>
    </source>
</reference>
<dbReference type="Proteomes" id="UP000659084">
    <property type="component" value="Unassembled WGS sequence"/>
</dbReference>
<proteinExistence type="predicted"/>
<dbReference type="NCBIfam" id="TIGR03744">
    <property type="entry name" value="traC_PFL_4706"/>
    <property type="match status" value="1"/>
</dbReference>
<dbReference type="InterPro" id="IPR051162">
    <property type="entry name" value="T4SS_component"/>
</dbReference>
<comment type="caution">
    <text evidence="2">The sequence shown here is derived from an EMBL/GenBank/DDBJ whole genome shotgun (WGS) entry which is preliminary data.</text>
</comment>
<evidence type="ECO:0000256" key="1">
    <source>
        <dbReference type="SAM" id="MobiDB-lite"/>
    </source>
</evidence>
<dbReference type="InterPro" id="IPR027417">
    <property type="entry name" value="P-loop_NTPase"/>
</dbReference>
<dbReference type="Gene3D" id="3.40.50.300">
    <property type="entry name" value="P-loop containing nucleotide triphosphate hydrolases"/>
    <property type="match status" value="2"/>
</dbReference>
<dbReference type="SUPFAM" id="SSF52540">
    <property type="entry name" value="P-loop containing nucleoside triphosphate hydrolases"/>
    <property type="match status" value="1"/>
</dbReference>
<dbReference type="EMBL" id="JACNYO010000002">
    <property type="protein sequence ID" value="MBC3211047.1"/>
    <property type="molecule type" value="Genomic_DNA"/>
</dbReference>
<evidence type="ECO:0000313" key="3">
    <source>
        <dbReference type="Proteomes" id="UP000659084"/>
    </source>
</evidence>
<dbReference type="InterPro" id="IPR025955">
    <property type="entry name" value="TraC/Conjuga_ATPase"/>
</dbReference>
<sequence>MFSLFNKKKIGRQAPAELDDDQDTAVLAREPQTRPGKLTVAEEKALYPNNPTFVDYLPWAEYLPRSQCVLLDDGVSVGAVFEIVPVGTEGRTPERLEEIRDVVEDALQDSFDERDSHPWVIQFYCQDETDVTEYLDHLRGYVKPWAQGSEFTEAYLTEMERHMRGIAVPKGLFIDKAITGAPWRGQQRRTRMVIYRYVNPAVREPHAPEEALNQVCERLSSALAGAGVVAVRQNGEQIHAWLLRWFNPNPDWIDKETLYRTAAHQDNEAGVLPVENDFSETVLFSPPRSDVERGVWWFDEVPHKVVNIDRLRRAPSVGHLTGETRKGENINALMDLMPEGTVVSLTLVVQPQDVLEERFNHLAKNAIGENTESERVREDSETAKRYLGEKHKLYRASMAFYLKAPTVKLLNARQRDLTAVLLNAGIQPVKPEYDVAPLNGYLRALPMCFNPMHDKRHWYTRLTFVQHMANLLPVFGRDTGTGHPGFTFFNRGGAPLTFDPLNSQDRSKNAHLVLFGPTGSGKSATLNSLFAQLVAIHRPRLFIAEAGNSFGLYADYCEELDLTVNKVSIKPGCGISLAPFADAHRLIETPAAMVSEEELSERIESEESDEEDDDDDEERDILGELEIVARLMITGGEAKEEAKLERADRGMMREAILVAAKAAYDAGRQMITGDLQAALYRFASDETRPEVRRTRAQNMGESLGVFMQGFLGELFNRPGENWPEADVTLIDLGTLAREGYEAALAVAYTSLVNTINNIAERDQFLDREIVFATDEAHMITTNPLLAPFVVKIVKMWRKLGAWLWLATQNLEDFPNTSKKMLNMIEWWLCLVMPPEEVEEIARFKKLTAEQKAMLLSATKTPRCYTEGVVLASRIEALFRAVPPSLYLALGMTEKEEKAARRAIMQEHGVTELAAAKQIARQLDVARGIAKVAA</sequence>
<feature type="compositionally biased region" description="Acidic residues" evidence="1">
    <location>
        <begin position="606"/>
        <end position="618"/>
    </location>
</feature>
<gene>
    <name evidence="2" type="ORF">H8J20_02750</name>
</gene>
<dbReference type="RefSeq" id="WP_179251902.1">
    <property type="nucleotide sequence ID" value="NZ_JACBIV010000003.1"/>
</dbReference>
<dbReference type="PANTHER" id="PTHR30121:SF6">
    <property type="entry name" value="SLR6007 PROTEIN"/>
    <property type="match status" value="1"/>
</dbReference>
<feature type="region of interest" description="Disordered" evidence="1">
    <location>
        <begin position="595"/>
        <end position="618"/>
    </location>
</feature>
<evidence type="ECO:0000313" key="2">
    <source>
        <dbReference type="EMBL" id="MBC3211047.1"/>
    </source>
</evidence>
<dbReference type="PANTHER" id="PTHR30121">
    <property type="entry name" value="UNCHARACTERIZED PROTEIN YJGR-RELATED"/>
    <property type="match status" value="1"/>
</dbReference>
<protein>
    <submittedName>
        <fullName evidence="2">Conjugative transfer ATPase</fullName>
    </submittedName>
</protein>
<dbReference type="Pfam" id="PF11130">
    <property type="entry name" value="TraC_F_IV"/>
    <property type="match status" value="1"/>
</dbReference>
<organism evidence="2 3">
    <name type="scientific">Serratia fonticola</name>
    <dbReference type="NCBI Taxonomy" id="47917"/>
    <lineage>
        <taxon>Bacteria</taxon>
        <taxon>Pseudomonadati</taxon>
        <taxon>Pseudomonadota</taxon>
        <taxon>Gammaproteobacteria</taxon>
        <taxon>Enterobacterales</taxon>
        <taxon>Yersiniaceae</taxon>
        <taxon>Serratia</taxon>
    </lineage>
</organism>
<dbReference type="AlphaFoldDB" id="A0AAW3WN55"/>
<name>A0AAW3WN55_SERFO</name>
<accession>A0AAW3WN55</accession>